<evidence type="ECO:0000313" key="16">
    <source>
        <dbReference type="Proteomes" id="UP000533306"/>
    </source>
</evidence>
<dbReference type="SMART" id="SM00387">
    <property type="entry name" value="HATPase_c"/>
    <property type="match status" value="1"/>
</dbReference>
<evidence type="ECO:0000256" key="2">
    <source>
        <dbReference type="ARBA" id="ARBA00004236"/>
    </source>
</evidence>
<dbReference type="CDD" id="cd00130">
    <property type="entry name" value="PAS"/>
    <property type="match status" value="1"/>
</dbReference>
<dbReference type="SUPFAM" id="SSF55874">
    <property type="entry name" value="ATPase domain of HSP90 chaperone/DNA topoisomerase II/histidine kinase"/>
    <property type="match status" value="1"/>
</dbReference>
<organism evidence="15 16">
    <name type="scientific">Aquamicrobium lusatiense</name>
    <dbReference type="NCBI Taxonomy" id="89772"/>
    <lineage>
        <taxon>Bacteria</taxon>
        <taxon>Pseudomonadati</taxon>
        <taxon>Pseudomonadota</taxon>
        <taxon>Alphaproteobacteria</taxon>
        <taxon>Hyphomicrobiales</taxon>
        <taxon>Phyllobacteriaceae</taxon>
        <taxon>Aquamicrobium</taxon>
    </lineage>
</organism>
<dbReference type="SUPFAM" id="SSF47384">
    <property type="entry name" value="Homodimeric domain of signal transducing histidine kinase"/>
    <property type="match status" value="1"/>
</dbReference>
<evidence type="ECO:0000256" key="7">
    <source>
        <dbReference type="ARBA" id="ARBA00022741"/>
    </source>
</evidence>
<dbReference type="SUPFAM" id="SSF55785">
    <property type="entry name" value="PYP-like sensor domain (PAS domain)"/>
    <property type="match status" value="1"/>
</dbReference>
<dbReference type="InterPro" id="IPR005467">
    <property type="entry name" value="His_kinase_dom"/>
</dbReference>
<dbReference type="EC" id="2.7.13.3" evidence="3"/>
<evidence type="ECO:0000256" key="5">
    <source>
        <dbReference type="ARBA" id="ARBA00022553"/>
    </source>
</evidence>
<dbReference type="PROSITE" id="PS50109">
    <property type="entry name" value="HIS_KIN"/>
    <property type="match status" value="1"/>
</dbReference>
<dbReference type="PANTHER" id="PTHR43711">
    <property type="entry name" value="TWO-COMPONENT HISTIDINE KINASE"/>
    <property type="match status" value="1"/>
</dbReference>
<evidence type="ECO:0000256" key="9">
    <source>
        <dbReference type="ARBA" id="ARBA00022840"/>
    </source>
</evidence>
<dbReference type="RefSeq" id="WP_183828475.1">
    <property type="nucleotide sequence ID" value="NZ_JACHEU010000001.1"/>
</dbReference>
<dbReference type="GO" id="GO:0005524">
    <property type="term" value="F:ATP binding"/>
    <property type="evidence" value="ECO:0007669"/>
    <property type="project" value="UniProtKB-KW"/>
</dbReference>
<evidence type="ECO:0000256" key="8">
    <source>
        <dbReference type="ARBA" id="ARBA00022777"/>
    </source>
</evidence>
<keyword evidence="5" id="KW-0597">Phosphoprotein</keyword>
<keyword evidence="7" id="KW-0547">Nucleotide-binding</keyword>
<evidence type="ECO:0000256" key="11">
    <source>
        <dbReference type="ARBA" id="ARBA00023136"/>
    </source>
</evidence>
<feature type="transmembrane region" description="Helical" evidence="13">
    <location>
        <begin position="81"/>
        <end position="100"/>
    </location>
</feature>
<dbReference type="GO" id="GO:0000155">
    <property type="term" value="F:phosphorelay sensor kinase activity"/>
    <property type="evidence" value="ECO:0007669"/>
    <property type="project" value="InterPro"/>
</dbReference>
<name>A0A7W9VUR7_9HYPH</name>
<dbReference type="InterPro" id="IPR035965">
    <property type="entry name" value="PAS-like_dom_sf"/>
</dbReference>
<dbReference type="SMART" id="SM00388">
    <property type="entry name" value="HisKA"/>
    <property type="match status" value="1"/>
</dbReference>
<dbReference type="CDD" id="cd16922">
    <property type="entry name" value="HATPase_EvgS-ArcB-TorS-like"/>
    <property type="match status" value="1"/>
</dbReference>
<keyword evidence="8 15" id="KW-0418">Kinase</keyword>
<dbReference type="InterPro" id="IPR003661">
    <property type="entry name" value="HisK_dim/P_dom"/>
</dbReference>
<evidence type="ECO:0000256" key="6">
    <source>
        <dbReference type="ARBA" id="ARBA00022679"/>
    </source>
</evidence>
<sequence length="588" mass="62087">MPDAIASGCERLVHSRVAEPEARARHARFIGLMLAAPFLSAASAVMLVTAGLGASATLAAILGIFGLCWLAALGVSASGRLVGAGAVVLVASAVAMGALVASAGGLASPVALLVAALPIEAFWVSRSRHWVLAGAAAAALACAMQFLPVDVSLAAYTQPQPWHWLLPLAWGATLVPRLAGLRGNADAGAETAPDLNVEGLMGAVMLRLNRQGEVLDAGQRTTQVLGLAPDLLLGNSLFERILVADRIAYLNALADMREGAASARMELRVRVPKADGHSAGNYRPFLLELAKADEAGNAFLALLRDNSELVELREDLERAEEAAASADVTKGRFLAAVSHELRTPLNAIIGFSDMLLHEMFGPFHDPRQKEYVELVRDSGQHLLEVVTSILDVSRIEAGAYRTHPEPFRFVEAAQMCRSMMQLQADAKKIRLELRVAADAGEVNADRRAIQQILINLASNAIKFTPEGGEVALGARRVGSRLHFWVSDTGIGIAEEDLAIIGQPFVQVQNDYTRGFEGAGLGLSLVKGLVSLHDGTMSIDSAPGEGTTVSVSIPVDGPKGDSDRLVMLADATPAGRKNGDWNGSLRKTG</sequence>
<evidence type="ECO:0000256" key="13">
    <source>
        <dbReference type="SAM" id="Phobius"/>
    </source>
</evidence>
<evidence type="ECO:0000256" key="1">
    <source>
        <dbReference type="ARBA" id="ARBA00000085"/>
    </source>
</evidence>
<dbReference type="Gene3D" id="3.30.450.20">
    <property type="entry name" value="PAS domain"/>
    <property type="match status" value="1"/>
</dbReference>
<feature type="domain" description="Histidine kinase" evidence="14">
    <location>
        <begin position="336"/>
        <end position="556"/>
    </location>
</feature>
<dbReference type="InterPro" id="IPR003594">
    <property type="entry name" value="HATPase_dom"/>
</dbReference>
<protein>
    <recommendedName>
        <fullName evidence="3">histidine kinase</fullName>
        <ecNumber evidence="3">2.7.13.3</ecNumber>
    </recommendedName>
</protein>
<feature type="coiled-coil region" evidence="12">
    <location>
        <begin position="302"/>
        <end position="329"/>
    </location>
</feature>
<feature type="transmembrane region" description="Helical" evidence="13">
    <location>
        <begin position="54"/>
        <end position="74"/>
    </location>
</feature>
<dbReference type="InterPro" id="IPR050736">
    <property type="entry name" value="Sensor_HK_Regulatory"/>
</dbReference>
<dbReference type="InterPro" id="IPR036890">
    <property type="entry name" value="HATPase_C_sf"/>
</dbReference>
<accession>A0A7W9VUR7</accession>
<keyword evidence="9" id="KW-0067">ATP-binding</keyword>
<comment type="catalytic activity">
    <reaction evidence="1">
        <text>ATP + protein L-histidine = ADP + protein N-phospho-L-histidine.</text>
        <dbReference type="EC" id="2.7.13.3"/>
    </reaction>
</comment>
<feature type="transmembrane region" description="Helical" evidence="13">
    <location>
        <begin position="29"/>
        <end position="48"/>
    </location>
</feature>
<dbReference type="Pfam" id="PF02518">
    <property type="entry name" value="HATPase_c"/>
    <property type="match status" value="1"/>
</dbReference>
<dbReference type="Gene3D" id="1.10.287.130">
    <property type="match status" value="1"/>
</dbReference>
<comment type="subcellular location">
    <subcellularLocation>
        <location evidence="2">Cell membrane</location>
    </subcellularLocation>
</comment>
<keyword evidence="16" id="KW-1185">Reference proteome</keyword>
<comment type="caution">
    <text evidence="15">The sequence shown here is derived from an EMBL/GenBank/DDBJ whole genome shotgun (WGS) entry which is preliminary data.</text>
</comment>
<dbReference type="PANTHER" id="PTHR43711:SF26">
    <property type="entry name" value="SENSOR HISTIDINE KINASE RCSC"/>
    <property type="match status" value="1"/>
</dbReference>
<evidence type="ECO:0000256" key="3">
    <source>
        <dbReference type="ARBA" id="ARBA00012438"/>
    </source>
</evidence>
<dbReference type="Gene3D" id="3.30.565.10">
    <property type="entry name" value="Histidine kinase-like ATPase, C-terminal domain"/>
    <property type="match status" value="1"/>
</dbReference>
<evidence type="ECO:0000259" key="14">
    <source>
        <dbReference type="PROSITE" id="PS50109"/>
    </source>
</evidence>
<keyword evidence="6 15" id="KW-0808">Transferase</keyword>
<keyword evidence="13" id="KW-1133">Transmembrane helix</keyword>
<keyword evidence="10" id="KW-0902">Two-component regulatory system</keyword>
<reference evidence="15 16" key="1">
    <citation type="submission" date="2020-08" db="EMBL/GenBank/DDBJ databases">
        <title>Genomic Encyclopedia of Type Strains, Phase IV (KMG-IV): sequencing the most valuable type-strain genomes for metagenomic binning, comparative biology and taxonomic classification.</title>
        <authorList>
            <person name="Goeker M."/>
        </authorList>
    </citation>
    <scope>NUCLEOTIDE SEQUENCE [LARGE SCALE GENOMIC DNA]</scope>
    <source>
        <strain evidence="15 16">DSM 11099</strain>
    </source>
</reference>
<gene>
    <name evidence="15" type="ORF">HNR59_001648</name>
</gene>
<evidence type="ECO:0000256" key="12">
    <source>
        <dbReference type="SAM" id="Coils"/>
    </source>
</evidence>
<dbReference type="CDD" id="cd00082">
    <property type="entry name" value="HisKA"/>
    <property type="match status" value="1"/>
</dbReference>
<keyword evidence="13" id="KW-0812">Transmembrane</keyword>
<dbReference type="InterPro" id="IPR004358">
    <property type="entry name" value="Sig_transdc_His_kin-like_C"/>
</dbReference>
<dbReference type="Proteomes" id="UP000533306">
    <property type="component" value="Unassembled WGS sequence"/>
</dbReference>
<dbReference type="PRINTS" id="PR00344">
    <property type="entry name" value="BCTRLSENSOR"/>
</dbReference>
<dbReference type="InterPro" id="IPR000014">
    <property type="entry name" value="PAS"/>
</dbReference>
<dbReference type="FunFam" id="3.30.565.10:FF:000023">
    <property type="entry name" value="PAS domain-containing sensor histidine kinase"/>
    <property type="match status" value="1"/>
</dbReference>
<dbReference type="Pfam" id="PF00512">
    <property type="entry name" value="HisKA"/>
    <property type="match status" value="1"/>
</dbReference>
<keyword evidence="12" id="KW-0175">Coiled coil</keyword>
<evidence type="ECO:0000256" key="10">
    <source>
        <dbReference type="ARBA" id="ARBA00023012"/>
    </source>
</evidence>
<dbReference type="AlphaFoldDB" id="A0A7W9VUR7"/>
<keyword evidence="11 13" id="KW-0472">Membrane</keyword>
<evidence type="ECO:0000256" key="4">
    <source>
        <dbReference type="ARBA" id="ARBA00022475"/>
    </source>
</evidence>
<proteinExistence type="predicted"/>
<dbReference type="InterPro" id="IPR036097">
    <property type="entry name" value="HisK_dim/P_sf"/>
</dbReference>
<evidence type="ECO:0000313" key="15">
    <source>
        <dbReference type="EMBL" id="MBB6012303.1"/>
    </source>
</evidence>
<keyword evidence="4" id="KW-1003">Cell membrane</keyword>
<dbReference type="GO" id="GO:0005886">
    <property type="term" value="C:plasma membrane"/>
    <property type="evidence" value="ECO:0007669"/>
    <property type="project" value="UniProtKB-SubCell"/>
</dbReference>
<dbReference type="EMBL" id="JACHEU010000001">
    <property type="protein sequence ID" value="MBB6012303.1"/>
    <property type="molecule type" value="Genomic_DNA"/>
</dbReference>